<name>A0A1M4XSR7_9CLOT</name>
<dbReference type="Gene3D" id="3.40.190.170">
    <property type="entry name" value="Bacterial extracellular solute-binding protein, family 7"/>
    <property type="match status" value="1"/>
</dbReference>
<keyword evidence="2" id="KW-0813">Transport</keyword>
<dbReference type="InterPro" id="IPR018389">
    <property type="entry name" value="DctP_fam"/>
</dbReference>
<evidence type="ECO:0000256" key="1">
    <source>
        <dbReference type="ARBA" id="ARBA00009023"/>
    </source>
</evidence>
<dbReference type="PANTHER" id="PTHR33376:SF7">
    <property type="entry name" value="C4-DICARBOXYLATE-BINDING PROTEIN DCTB"/>
    <property type="match status" value="1"/>
</dbReference>
<evidence type="ECO:0000256" key="5">
    <source>
        <dbReference type="SAM" id="SignalP"/>
    </source>
</evidence>
<keyword evidence="6" id="KW-0675">Receptor</keyword>
<evidence type="ECO:0000256" key="2">
    <source>
        <dbReference type="ARBA" id="ARBA00022448"/>
    </source>
</evidence>
<evidence type="ECO:0000256" key="4">
    <source>
        <dbReference type="SAM" id="MobiDB-lite"/>
    </source>
</evidence>
<comment type="similarity">
    <text evidence="1">Belongs to the bacterial solute-binding protein 7 family.</text>
</comment>
<feature type="region of interest" description="Disordered" evidence="4">
    <location>
        <begin position="28"/>
        <end position="55"/>
    </location>
</feature>
<sequence>MKMKKVIALTLGTILTCSCFLAGCNKAPEKQETETKENKEDSGTEETAEKEKPASGDTVVLKLAHHTAIDSAYDVAIKHYADLIYERTDGRVKIEVYPAAQLGGERDVLEGLKLGTIDMTLNTSALIMNITPEFGLLDLPFLFEDYDHARASLDGEPGQILADKLLEQNGIRMMAGWCSGFRVMMTTNKKIEKLEDFQGVKMRAPETPVYIDMFTALGANPTPIPYSEVYTAMQTGVVEGVEVAAEPMYTSKFHEVGKYIARTNHIFSTICPLINEQKFQSLPEDVQQIMLDTMKEATDFEWEKFLEADEAALQAMVDSGCELNEIDRQPLMDACASVQEKYVKELNAQEFMDSIQKLKE</sequence>
<dbReference type="EMBL" id="FQVI01000009">
    <property type="protein sequence ID" value="SHE96521.1"/>
    <property type="molecule type" value="Genomic_DNA"/>
</dbReference>
<dbReference type="InterPro" id="IPR004682">
    <property type="entry name" value="TRAP_DctP"/>
</dbReference>
<dbReference type="NCBIfam" id="NF037995">
    <property type="entry name" value="TRAP_S1"/>
    <property type="match status" value="1"/>
</dbReference>
<evidence type="ECO:0000313" key="6">
    <source>
        <dbReference type="EMBL" id="SHE96521.1"/>
    </source>
</evidence>
<feature type="signal peptide" evidence="5">
    <location>
        <begin position="1"/>
        <end position="22"/>
    </location>
</feature>
<organism evidence="6 7">
    <name type="scientific">Lactonifactor longoviformis DSM 17459</name>
    <dbReference type="NCBI Taxonomy" id="1122155"/>
    <lineage>
        <taxon>Bacteria</taxon>
        <taxon>Bacillati</taxon>
        <taxon>Bacillota</taxon>
        <taxon>Clostridia</taxon>
        <taxon>Eubacteriales</taxon>
        <taxon>Clostridiaceae</taxon>
        <taxon>Lactonifactor</taxon>
    </lineage>
</organism>
<evidence type="ECO:0000256" key="3">
    <source>
        <dbReference type="ARBA" id="ARBA00022729"/>
    </source>
</evidence>
<dbReference type="PROSITE" id="PS51257">
    <property type="entry name" value="PROKAR_LIPOPROTEIN"/>
    <property type="match status" value="1"/>
</dbReference>
<proteinExistence type="inferred from homology"/>
<dbReference type="CDD" id="cd13603">
    <property type="entry name" value="PBP2_TRAP_Siap_TeaA_like"/>
    <property type="match status" value="1"/>
</dbReference>
<reference evidence="6 7" key="1">
    <citation type="submission" date="2016-11" db="EMBL/GenBank/DDBJ databases">
        <authorList>
            <person name="Jaros S."/>
            <person name="Januszkiewicz K."/>
            <person name="Wedrychowicz H."/>
        </authorList>
    </citation>
    <scope>NUCLEOTIDE SEQUENCE [LARGE SCALE GENOMIC DNA]</scope>
    <source>
        <strain evidence="6 7">DSM 17459</strain>
    </source>
</reference>
<dbReference type="GO" id="GO:0055085">
    <property type="term" value="P:transmembrane transport"/>
    <property type="evidence" value="ECO:0007669"/>
    <property type="project" value="InterPro"/>
</dbReference>
<dbReference type="NCBIfam" id="TIGR00787">
    <property type="entry name" value="dctP"/>
    <property type="match status" value="1"/>
</dbReference>
<dbReference type="GO" id="GO:0030288">
    <property type="term" value="C:outer membrane-bounded periplasmic space"/>
    <property type="evidence" value="ECO:0007669"/>
    <property type="project" value="InterPro"/>
</dbReference>
<dbReference type="STRING" id="1122155.SAMN02745158_02116"/>
<accession>A0A1M4XSR7</accession>
<dbReference type="Pfam" id="PF03480">
    <property type="entry name" value="DctP"/>
    <property type="match status" value="1"/>
</dbReference>
<dbReference type="OrthoDB" id="9815946at2"/>
<gene>
    <name evidence="6" type="ORF">SAMN02745158_02116</name>
</gene>
<feature type="compositionally biased region" description="Basic and acidic residues" evidence="4">
    <location>
        <begin position="28"/>
        <end position="54"/>
    </location>
</feature>
<dbReference type="RefSeq" id="WP_072851437.1">
    <property type="nucleotide sequence ID" value="NZ_FQVI01000009.1"/>
</dbReference>
<dbReference type="PIRSF" id="PIRSF006470">
    <property type="entry name" value="DctB"/>
    <property type="match status" value="1"/>
</dbReference>
<keyword evidence="3 5" id="KW-0732">Signal</keyword>
<feature type="chain" id="PRO_5038685233" evidence="5">
    <location>
        <begin position="23"/>
        <end position="360"/>
    </location>
</feature>
<dbReference type="InterPro" id="IPR038404">
    <property type="entry name" value="TRAP_DctP_sf"/>
</dbReference>
<dbReference type="Proteomes" id="UP000184245">
    <property type="component" value="Unassembled WGS sequence"/>
</dbReference>
<dbReference type="PANTHER" id="PTHR33376">
    <property type="match status" value="1"/>
</dbReference>
<keyword evidence="7" id="KW-1185">Reference proteome</keyword>
<evidence type="ECO:0000313" key="7">
    <source>
        <dbReference type="Proteomes" id="UP000184245"/>
    </source>
</evidence>
<protein>
    <submittedName>
        <fullName evidence="6">Tripartite ATP-independent transporter solute receptor, DctP family</fullName>
    </submittedName>
</protein>
<dbReference type="AlphaFoldDB" id="A0A1M4XSR7"/>